<dbReference type="SMART" id="SM00355">
    <property type="entry name" value="ZnF_C2H2"/>
    <property type="match status" value="4"/>
</dbReference>
<reference evidence="13" key="3">
    <citation type="submission" date="2025-09" db="UniProtKB">
        <authorList>
            <consortium name="Ensembl"/>
        </authorList>
    </citation>
    <scope>IDENTIFICATION</scope>
</reference>
<dbReference type="InterPro" id="IPR036236">
    <property type="entry name" value="Znf_C2H2_sf"/>
</dbReference>
<proteinExistence type="predicted"/>
<keyword evidence="4 10" id="KW-0863">Zinc-finger</keyword>
<dbReference type="PANTHER" id="PTHR23235">
    <property type="entry name" value="KRUEPPEL-LIKE TRANSCRIPTION FACTOR"/>
    <property type="match status" value="1"/>
</dbReference>
<dbReference type="FunFam" id="3.30.160.60:FF:000340">
    <property type="entry name" value="zinc finger protein 473 isoform X1"/>
    <property type="match status" value="1"/>
</dbReference>
<evidence type="ECO:0000256" key="3">
    <source>
        <dbReference type="ARBA" id="ARBA00022737"/>
    </source>
</evidence>
<name>A0A8C5ETQ8_GOUWI</name>
<dbReference type="SUPFAM" id="SSF57667">
    <property type="entry name" value="beta-beta-alpha zinc fingers"/>
    <property type="match status" value="2"/>
</dbReference>
<dbReference type="InterPro" id="IPR013087">
    <property type="entry name" value="Znf_C2H2_type"/>
</dbReference>
<feature type="domain" description="C2H2-type" evidence="12">
    <location>
        <begin position="127"/>
        <end position="154"/>
    </location>
</feature>
<evidence type="ECO:0000256" key="4">
    <source>
        <dbReference type="ARBA" id="ARBA00022771"/>
    </source>
</evidence>
<feature type="domain" description="C2H2-type" evidence="12">
    <location>
        <begin position="211"/>
        <end position="239"/>
    </location>
</feature>
<protein>
    <recommendedName>
        <fullName evidence="12">C2H2-type domain-containing protein</fullName>
    </recommendedName>
</protein>
<dbReference type="GO" id="GO:0005634">
    <property type="term" value="C:nucleus"/>
    <property type="evidence" value="ECO:0007669"/>
    <property type="project" value="UniProtKB-SubCell"/>
</dbReference>
<evidence type="ECO:0000259" key="12">
    <source>
        <dbReference type="PROSITE" id="PS50157"/>
    </source>
</evidence>
<comment type="subcellular location">
    <subcellularLocation>
        <location evidence="1">Nucleus</location>
    </subcellularLocation>
</comment>
<feature type="region of interest" description="Disordered" evidence="11">
    <location>
        <begin position="79"/>
        <end position="122"/>
    </location>
</feature>
<keyword evidence="3" id="KW-0677">Repeat</keyword>
<keyword evidence="2" id="KW-0479">Metal-binding</keyword>
<evidence type="ECO:0000256" key="1">
    <source>
        <dbReference type="ARBA" id="ARBA00004123"/>
    </source>
</evidence>
<accession>A0A8C5ETQ8</accession>
<dbReference type="GO" id="GO:0000981">
    <property type="term" value="F:DNA-binding transcription factor activity, RNA polymerase II-specific"/>
    <property type="evidence" value="ECO:0007669"/>
    <property type="project" value="TreeGrafter"/>
</dbReference>
<keyword evidence="9" id="KW-0539">Nucleus</keyword>
<evidence type="ECO:0000256" key="8">
    <source>
        <dbReference type="ARBA" id="ARBA00023163"/>
    </source>
</evidence>
<keyword evidence="14" id="KW-1185">Reference proteome</keyword>
<evidence type="ECO:0000313" key="13">
    <source>
        <dbReference type="Ensembl" id="ENSGWIP00000026459.1"/>
    </source>
</evidence>
<reference evidence="13" key="1">
    <citation type="submission" date="2020-06" db="EMBL/GenBank/DDBJ databases">
        <authorList>
            <consortium name="Wellcome Sanger Institute Data Sharing"/>
        </authorList>
    </citation>
    <scope>NUCLEOTIDE SEQUENCE [LARGE SCALE GENOMIC DNA]</scope>
</reference>
<evidence type="ECO:0000256" key="7">
    <source>
        <dbReference type="ARBA" id="ARBA00023125"/>
    </source>
</evidence>
<dbReference type="AlphaFoldDB" id="A0A8C5ETQ8"/>
<organism evidence="13 14">
    <name type="scientific">Gouania willdenowi</name>
    <name type="common">Blunt-snouted clingfish</name>
    <name type="synonym">Lepadogaster willdenowi</name>
    <dbReference type="NCBI Taxonomy" id="441366"/>
    <lineage>
        <taxon>Eukaryota</taxon>
        <taxon>Metazoa</taxon>
        <taxon>Chordata</taxon>
        <taxon>Craniata</taxon>
        <taxon>Vertebrata</taxon>
        <taxon>Euteleostomi</taxon>
        <taxon>Actinopterygii</taxon>
        <taxon>Neopterygii</taxon>
        <taxon>Teleostei</taxon>
        <taxon>Neoteleostei</taxon>
        <taxon>Acanthomorphata</taxon>
        <taxon>Ovalentaria</taxon>
        <taxon>Blenniimorphae</taxon>
        <taxon>Blenniiformes</taxon>
        <taxon>Gobiesocoidei</taxon>
        <taxon>Gobiesocidae</taxon>
        <taxon>Gobiesocinae</taxon>
        <taxon>Gouania</taxon>
    </lineage>
</organism>
<dbReference type="PROSITE" id="PS00028">
    <property type="entry name" value="ZINC_FINGER_C2H2_1"/>
    <property type="match status" value="4"/>
</dbReference>
<dbReference type="PROSITE" id="PS50157">
    <property type="entry name" value="ZINC_FINGER_C2H2_2"/>
    <property type="match status" value="4"/>
</dbReference>
<keyword evidence="5" id="KW-0862">Zinc</keyword>
<dbReference type="Gene3D" id="3.30.160.60">
    <property type="entry name" value="Classic Zinc Finger"/>
    <property type="match status" value="4"/>
</dbReference>
<keyword evidence="7" id="KW-0238">DNA-binding</keyword>
<reference evidence="13" key="2">
    <citation type="submission" date="2025-08" db="UniProtKB">
        <authorList>
            <consortium name="Ensembl"/>
        </authorList>
    </citation>
    <scope>IDENTIFICATION</scope>
</reference>
<evidence type="ECO:0000256" key="5">
    <source>
        <dbReference type="ARBA" id="ARBA00022833"/>
    </source>
</evidence>
<feature type="domain" description="C2H2-type" evidence="12">
    <location>
        <begin position="183"/>
        <end position="210"/>
    </location>
</feature>
<feature type="domain" description="C2H2-type" evidence="12">
    <location>
        <begin position="155"/>
        <end position="182"/>
    </location>
</feature>
<sequence length="279" mass="31427">KPTTKLNKLLKAEVTSRLTCVPSMLFQAGQSCVFKKKEGKKIGQDSRLCPAANTVKVSKNPFSTLSWFRAGGLTTDSQMFDSGSQNKVTPQRSQDDEAQPQQRNKSKRKTSEQRVQQQSQAGVKAKHTCDQCGKAYSCKSLLSRHQIIHSGEKLFICDQCGKNFSQSRTLSRHLLIHRGIKAHRCEQCGKTFTRRSHLTSHMQTHSRTEPHKCDTCGKSYKRKSDLNHHQRDIHEKNGNPANGSCSVLNEYQGKGSPKCPNTPILSPYLHFYQICDYSS</sequence>
<keyword evidence="6" id="KW-0805">Transcription regulation</keyword>
<evidence type="ECO:0000256" key="6">
    <source>
        <dbReference type="ARBA" id="ARBA00023015"/>
    </source>
</evidence>
<evidence type="ECO:0000256" key="9">
    <source>
        <dbReference type="ARBA" id="ARBA00023242"/>
    </source>
</evidence>
<dbReference type="FunFam" id="3.30.160.60:FF:000149">
    <property type="entry name" value="Zinc finger protein 569"/>
    <property type="match status" value="1"/>
</dbReference>
<evidence type="ECO:0000313" key="14">
    <source>
        <dbReference type="Proteomes" id="UP000694680"/>
    </source>
</evidence>
<dbReference type="PANTHER" id="PTHR23235:SF120">
    <property type="entry name" value="KRUPPEL-LIKE FACTOR 15"/>
    <property type="match status" value="1"/>
</dbReference>
<evidence type="ECO:0000256" key="11">
    <source>
        <dbReference type="SAM" id="MobiDB-lite"/>
    </source>
</evidence>
<dbReference type="GO" id="GO:0008270">
    <property type="term" value="F:zinc ion binding"/>
    <property type="evidence" value="ECO:0007669"/>
    <property type="project" value="UniProtKB-KW"/>
</dbReference>
<dbReference type="FunFam" id="3.30.160.60:FF:000624">
    <property type="entry name" value="zinc finger protein 697"/>
    <property type="match status" value="1"/>
</dbReference>
<dbReference type="FunFam" id="3.30.160.60:FF:000065">
    <property type="entry name" value="B-cell CLL/lymphoma 6, member B"/>
    <property type="match status" value="1"/>
</dbReference>
<evidence type="ECO:0000256" key="10">
    <source>
        <dbReference type="PROSITE-ProRule" id="PRU00042"/>
    </source>
</evidence>
<dbReference type="Ensembl" id="ENSGWIT00000028896.1">
    <property type="protein sequence ID" value="ENSGWIP00000026459.1"/>
    <property type="gene ID" value="ENSGWIG00000013886.1"/>
</dbReference>
<feature type="compositionally biased region" description="Polar residues" evidence="11">
    <location>
        <begin position="79"/>
        <end position="92"/>
    </location>
</feature>
<dbReference type="GO" id="GO:0000978">
    <property type="term" value="F:RNA polymerase II cis-regulatory region sequence-specific DNA binding"/>
    <property type="evidence" value="ECO:0007669"/>
    <property type="project" value="TreeGrafter"/>
</dbReference>
<keyword evidence="8" id="KW-0804">Transcription</keyword>
<dbReference type="Proteomes" id="UP000694680">
    <property type="component" value="Chromosome 18"/>
</dbReference>
<dbReference type="Pfam" id="PF00096">
    <property type="entry name" value="zf-C2H2"/>
    <property type="match status" value="3"/>
</dbReference>
<evidence type="ECO:0000256" key="2">
    <source>
        <dbReference type="ARBA" id="ARBA00022723"/>
    </source>
</evidence>